<sequence length="345" mass="39278">MGGLSMADDLDWEELGDPGHTSKTTFVLVGRTGNGKSASGNSILGYRAFKSKSSTCAITTTCELKQIQRLDGRLIQVVDTPGLFDPSMQADFVGKELMNCIELAKDGVHGILLVLSVLNRFTAEEMVAVESLQMLFGEKVVDYMIVLFTGGDELEDDDETLDEYFLQGVPDYLTDLLRRCGNRRILFNNKTKDNRKKEHQLVELLKITDTMLVANGGKPYSKEIFQEAKELLLSSGTLSTSPSGFHNKEFEVFKQELERAYKDQLDQVTKMVEEKLRLNAERLEEKLESEQRAREEVERLARESKAQSDADIKKLHEELERAKKEREEFQKRWDSDMKRSQCTIL</sequence>
<proteinExistence type="predicted"/>
<gene>
    <name evidence="1" type="ORF">O6H91_13G043800</name>
</gene>
<protein>
    <submittedName>
        <fullName evidence="1">Uncharacterized protein</fullName>
    </submittedName>
</protein>
<evidence type="ECO:0000313" key="2">
    <source>
        <dbReference type="Proteomes" id="UP001162992"/>
    </source>
</evidence>
<organism evidence="1 2">
    <name type="scientific">Diphasiastrum complanatum</name>
    <name type="common">Issler's clubmoss</name>
    <name type="synonym">Lycopodium complanatum</name>
    <dbReference type="NCBI Taxonomy" id="34168"/>
    <lineage>
        <taxon>Eukaryota</taxon>
        <taxon>Viridiplantae</taxon>
        <taxon>Streptophyta</taxon>
        <taxon>Embryophyta</taxon>
        <taxon>Tracheophyta</taxon>
        <taxon>Lycopodiopsida</taxon>
        <taxon>Lycopodiales</taxon>
        <taxon>Lycopodiaceae</taxon>
        <taxon>Lycopodioideae</taxon>
        <taxon>Diphasiastrum</taxon>
    </lineage>
</organism>
<dbReference type="Proteomes" id="UP001162992">
    <property type="component" value="Chromosome 13"/>
</dbReference>
<comment type="caution">
    <text evidence="1">The sequence shown here is derived from an EMBL/GenBank/DDBJ whole genome shotgun (WGS) entry which is preliminary data.</text>
</comment>
<reference evidence="2" key="1">
    <citation type="journal article" date="2024" name="Proc. Natl. Acad. Sci. U.S.A.">
        <title>Extraordinary preservation of gene collinearity over three hundred million years revealed in homosporous lycophytes.</title>
        <authorList>
            <person name="Li C."/>
            <person name="Wickell D."/>
            <person name="Kuo L.Y."/>
            <person name="Chen X."/>
            <person name="Nie B."/>
            <person name="Liao X."/>
            <person name="Peng D."/>
            <person name="Ji J."/>
            <person name="Jenkins J."/>
            <person name="Williams M."/>
            <person name="Shu S."/>
            <person name="Plott C."/>
            <person name="Barry K."/>
            <person name="Rajasekar S."/>
            <person name="Grimwood J."/>
            <person name="Han X."/>
            <person name="Sun S."/>
            <person name="Hou Z."/>
            <person name="He W."/>
            <person name="Dai G."/>
            <person name="Sun C."/>
            <person name="Schmutz J."/>
            <person name="Leebens-Mack J.H."/>
            <person name="Li F.W."/>
            <person name="Wang L."/>
        </authorList>
    </citation>
    <scope>NUCLEOTIDE SEQUENCE [LARGE SCALE GENOMIC DNA]</scope>
    <source>
        <strain evidence="2">cv. PW_Plant_1</strain>
    </source>
</reference>
<dbReference type="EMBL" id="CM055104">
    <property type="protein sequence ID" value="KAJ7533337.1"/>
    <property type="molecule type" value="Genomic_DNA"/>
</dbReference>
<evidence type="ECO:0000313" key="1">
    <source>
        <dbReference type="EMBL" id="KAJ7533337.1"/>
    </source>
</evidence>
<name>A0ACC2BU73_DIPCM</name>
<keyword evidence="2" id="KW-1185">Reference proteome</keyword>
<accession>A0ACC2BU73</accession>